<feature type="transmembrane region" description="Helical" evidence="2">
    <location>
        <begin position="258"/>
        <end position="279"/>
    </location>
</feature>
<evidence type="ECO:0000313" key="3">
    <source>
        <dbReference type="EMBL" id="KAH3713211.1"/>
    </source>
</evidence>
<comment type="caution">
    <text evidence="3">The sequence shown here is derived from an EMBL/GenBank/DDBJ whole genome shotgun (WGS) entry which is preliminary data.</text>
</comment>
<evidence type="ECO:0000256" key="1">
    <source>
        <dbReference type="SAM" id="MobiDB-lite"/>
    </source>
</evidence>
<name>A0A9D4BY90_DREPO</name>
<feature type="transmembrane region" description="Helical" evidence="2">
    <location>
        <begin position="164"/>
        <end position="186"/>
    </location>
</feature>
<keyword evidence="4" id="KW-1185">Reference proteome</keyword>
<accession>A0A9D4BY90</accession>
<feature type="transmembrane region" description="Helical" evidence="2">
    <location>
        <begin position="130"/>
        <end position="152"/>
    </location>
</feature>
<feature type="compositionally biased region" description="Polar residues" evidence="1">
    <location>
        <begin position="347"/>
        <end position="368"/>
    </location>
</feature>
<feature type="non-terminal residue" evidence="3">
    <location>
        <position position="498"/>
    </location>
</feature>
<protein>
    <submittedName>
        <fullName evidence="3">Uncharacterized protein</fullName>
    </submittedName>
</protein>
<feature type="transmembrane region" description="Helical" evidence="2">
    <location>
        <begin position="440"/>
        <end position="460"/>
    </location>
</feature>
<feature type="transmembrane region" description="Helical" evidence="2">
    <location>
        <begin position="207"/>
        <end position="229"/>
    </location>
</feature>
<keyword evidence="2" id="KW-0472">Membrane</keyword>
<feature type="region of interest" description="Disordered" evidence="1">
    <location>
        <begin position="27"/>
        <end position="53"/>
    </location>
</feature>
<feature type="region of interest" description="Disordered" evidence="1">
    <location>
        <begin position="345"/>
        <end position="412"/>
    </location>
</feature>
<dbReference type="EMBL" id="JAIWYP010000014">
    <property type="protein sequence ID" value="KAH3713211.1"/>
    <property type="molecule type" value="Genomic_DNA"/>
</dbReference>
<dbReference type="Proteomes" id="UP000828390">
    <property type="component" value="Unassembled WGS sequence"/>
</dbReference>
<sequence>MADFDTSSIIRADVLNIQHQSIQEEMENVARDRGGSDNHGHRGNQPRPRVPTDLRASHNASVRPTVRNLQMMNTPHFYDSIETDADSIKISQKKISKQKIKQSKRLPHWLWVIIVHILGINLPNPYLSRAVFGITVLSAACYTFLGVLYTAYDISSKNSKTTGSIGFISLLIGFSWLCLGIYSFRLAGRLFSDEDFAASVRTHSRTLLRISTVLLLNILGLGFTGLNLYCSYELYTQDYCETISLHSIVCTTTYVSRVVFSVLAMAWNMLVGCVLLSVCRTHTIGIRRFMRDLEEDGRQYEKYWKQKLLKAKVGQYHRDTSTILNNHEWFLMEEQDNILNEIMRGSGSRSEQPVAPSNIQEQTGGNSEQPDEPVSFGPEGNSLLPAPRNNAPAESIESSMESQTSRDDDGPPIMTDDELLLCYWKISSRMRYVSQSLQRWLASWMASVLIWAADYVIYWLSHSPSILEIIEFLAPMLLLLVLGSAYAEANGEGQSMIS</sequence>
<keyword evidence="2" id="KW-0812">Transmembrane</keyword>
<evidence type="ECO:0000256" key="2">
    <source>
        <dbReference type="SAM" id="Phobius"/>
    </source>
</evidence>
<feature type="transmembrane region" description="Helical" evidence="2">
    <location>
        <begin position="466"/>
        <end position="487"/>
    </location>
</feature>
<dbReference type="AlphaFoldDB" id="A0A9D4BY90"/>
<feature type="transmembrane region" description="Helical" evidence="2">
    <location>
        <begin position="106"/>
        <end position="123"/>
    </location>
</feature>
<proteinExistence type="predicted"/>
<keyword evidence="2" id="KW-1133">Transmembrane helix</keyword>
<organism evidence="3 4">
    <name type="scientific">Dreissena polymorpha</name>
    <name type="common">Zebra mussel</name>
    <name type="synonym">Mytilus polymorpha</name>
    <dbReference type="NCBI Taxonomy" id="45954"/>
    <lineage>
        <taxon>Eukaryota</taxon>
        <taxon>Metazoa</taxon>
        <taxon>Spiralia</taxon>
        <taxon>Lophotrochozoa</taxon>
        <taxon>Mollusca</taxon>
        <taxon>Bivalvia</taxon>
        <taxon>Autobranchia</taxon>
        <taxon>Heteroconchia</taxon>
        <taxon>Euheterodonta</taxon>
        <taxon>Imparidentia</taxon>
        <taxon>Neoheterodontei</taxon>
        <taxon>Myida</taxon>
        <taxon>Dreissenoidea</taxon>
        <taxon>Dreissenidae</taxon>
        <taxon>Dreissena</taxon>
    </lineage>
</organism>
<dbReference type="PANTHER" id="PTHR35555:SF3">
    <property type="entry name" value="ENDONUCLEASE-REVERSE TRANSCRIPTASE"/>
    <property type="match status" value="1"/>
</dbReference>
<evidence type="ECO:0000313" key="4">
    <source>
        <dbReference type="Proteomes" id="UP000828390"/>
    </source>
</evidence>
<reference evidence="3" key="2">
    <citation type="submission" date="2020-11" db="EMBL/GenBank/DDBJ databases">
        <authorList>
            <person name="McCartney M.A."/>
            <person name="Auch B."/>
            <person name="Kono T."/>
            <person name="Mallez S."/>
            <person name="Becker A."/>
            <person name="Gohl D.M."/>
            <person name="Silverstein K.A.T."/>
            <person name="Koren S."/>
            <person name="Bechman K.B."/>
            <person name="Herman A."/>
            <person name="Abrahante J.E."/>
            <person name="Garbe J."/>
        </authorList>
    </citation>
    <scope>NUCLEOTIDE SEQUENCE</scope>
    <source>
        <strain evidence="3">Duluth1</strain>
        <tissue evidence="3">Whole animal</tissue>
    </source>
</reference>
<reference evidence="3" key="1">
    <citation type="journal article" date="2019" name="bioRxiv">
        <title>The Genome of the Zebra Mussel, Dreissena polymorpha: A Resource for Invasive Species Research.</title>
        <authorList>
            <person name="McCartney M.A."/>
            <person name="Auch B."/>
            <person name="Kono T."/>
            <person name="Mallez S."/>
            <person name="Zhang Y."/>
            <person name="Obille A."/>
            <person name="Becker A."/>
            <person name="Abrahante J.E."/>
            <person name="Garbe J."/>
            <person name="Badalamenti J.P."/>
            <person name="Herman A."/>
            <person name="Mangelson H."/>
            <person name="Liachko I."/>
            <person name="Sullivan S."/>
            <person name="Sone E.D."/>
            <person name="Koren S."/>
            <person name="Silverstein K.A.T."/>
            <person name="Beckman K.B."/>
            <person name="Gohl D.M."/>
        </authorList>
    </citation>
    <scope>NUCLEOTIDE SEQUENCE</scope>
    <source>
        <strain evidence="3">Duluth1</strain>
        <tissue evidence="3">Whole animal</tissue>
    </source>
</reference>
<feature type="compositionally biased region" description="Basic and acidic residues" evidence="1">
    <location>
        <begin position="28"/>
        <end position="40"/>
    </location>
</feature>
<gene>
    <name evidence="3" type="ORF">DPMN_072997</name>
</gene>
<dbReference type="PANTHER" id="PTHR35555">
    <property type="entry name" value="ENDONUCLEASE-REVERSE TRANSCRIPTASE"/>
    <property type="match status" value="1"/>
</dbReference>